<evidence type="ECO:0000313" key="2">
    <source>
        <dbReference type="Proteomes" id="UP000249661"/>
    </source>
</evidence>
<gene>
    <name evidence="1" type="ORF">BO66DRAFT_242407</name>
</gene>
<organism evidence="1 2">
    <name type="scientific">Aspergillus aculeatinus CBS 121060</name>
    <dbReference type="NCBI Taxonomy" id="1448322"/>
    <lineage>
        <taxon>Eukaryota</taxon>
        <taxon>Fungi</taxon>
        <taxon>Dikarya</taxon>
        <taxon>Ascomycota</taxon>
        <taxon>Pezizomycotina</taxon>
        <taxon>Eurotiomycetes</taxon>
        <taxon>Eurotiomycetidae</taxon>
        <taxon>Eurotiales</taxon>
        <taxon>Aspergillaceae</taxon>
        <taxon>Aspergillus</taxon>
        <taxon>Aspergillus subgen. Circumdati</taxon>
    </lineage>
</organism>
<dbReference type="EMBL" id="KZ825013">
    <property type="protein sequence ID" value="RAH64381.1"/>
    <property type="molecule type" value="Genomic_DNA"/>
</dbReference>
<evidence type="ECO:0000313" key="1">
    <source>
        <dbReference type="EMBL" id="RAH64381.1"/>
    </source>
</evidence>
<keyword evidence="2" id="KW-1185">Reference proteome</keyword>
<keyword evidence="1" id="KW-0808">Transferase</keyword>
<sequence length="306" mass="34993">MATDSERELLINHDSQLQSYYYSLESRIGYRLFLGGTRHFGFYEHDTWWPFPISRALRAMEDKLAAVLNLPAYAHVLDAGCGVGHVAIHLATKYGYRIKGIDIIPHHLEKAKRNIVKSGLPDTQVTVQRMDYHHLESLGSDAFDGIYTMETFVHATEPEAVLAGFFKALRPGGRLALFEYDHMLEDGDKAQQAHHKAMAEDMRRINEFAAMPTNSRSHPGIFKQMLEDAGFEEVEVRDYSENIRPMTRLFFLVAYIPYLIVSLLGLQRYFINTVAGVQSYRGRDHWHYLAISAKKPGTLAEMPKDR</sequence>
<protein>
    <submittedName>
        <fullName evidence="1">S-adenosyl-L-methionine-dependent methyltransferase</fullName>
    </submittedName>
</protein>
<name>A0ACD1GT69_9EURO</name>
<accession>A0ACD1GT69</accession>
<proteinExistence type="predicted"/>
<dbReference type="Proteomes" id="UP000249661">
    <property type="component" value="Unassembled WGS sequence"/>
</dbReference>
<keyword evidence="1" id="KW-0489">Methyltransferase</keyword>
<reference evidence="1" key="1">
    <citation type="submission" date="2018-02" db="EMBL/GenBank/DDBJ databases">
        <title>The genomes of Aspergillus section Nigri reveals drivers in fungal speciation.</title>
        <authorList>
            <consortium name="DOE Joint Genome Institute"/>
            <person name="Vesth T.C."/>
            <person name="Nybo J."/>
            <person name="Theobald S."/>
            <person name="Brandl J."/>
            <person name="Frisvad J.C."/>
            <person name="Nielsen K.F."/>
            <person name="Lyhne E.K."/>
            <person name="Kogle M.E."/>
            <person name="Kuo A."/>
            <person name="Riley R."/>
            <person name="Clum A."/>
            <person name="Nolan M."/>
            <person name="Lipzen A."/>
            <person name="Salamov A."/>
            <person name="Henrissat B."/>
            <person name="Wiebenga A."/>
            <person name="De vries R.P."/>
            <person name="Grigoriev I.V."/>
            <person name="Mortensen U.H."/>
            <person name="Andersen M.R."/>
            <person name="Baker S.E."/>
        </authorList>
    </citation>
    <scope>NUCLEOTIDE SEQUENCE</scope>
    <source>
        <strain evidence="1">CBS 121060</strain>
    </source>
</reference>